<protein>
    <submittedName>
        <fullName evidence="3">FBA_2 domain-containing protein</fullName>
    </submittedName>
</protein>
<organism evidence="2 3">
    <name type="scientific">Caenorhabditis tropicalis</name>
    <dbReference type="NCBI Taxonomy" id="1561998"/>
    <lineage>
        <taxon>Eukaryota</taxon>
        <taxon>Metazoa</taxon>
        <taxon>Ecdysozoa</taxon>
        <taxon>Nematoda</taxon>
        <taxon>Chromadorea</taxon>
        <taxon>Rhabditida</taxon>
        <taxon>Rhabditina</taxon>
        <taxon>Rhabditomorpha</taxon>
        <taxon>Rhabditoidea</taxon>
        <taxon>Rhabditidae</taxon>
        <taxon>Peloderinae</taxon>
        <taxon>Caenorhabditis</taxon>
    </lineage>
</organism>
<sequence length="129" mass="15140">MLWMNKTNFSNQDINSFLKNWMNGGNSNLKFVYLGLKQYDLLSILKGFGVVSRWLPNPFLFNWFDGRPLYFHSGIEIRRKSDGKVALIRMYEDGAFTMYVWPDWKGLPYPVDDPNQYSLENTLILLESA</sequence>
<reference evidence="3" key="1">
    <citation type="submission" date="2016-11" db="UniProtKB">
        <authorList>
            <consortium name="WormBaseParasite"/>
        </authorList>
    </citation>
    <scope>IDENTIFICATION</scope>
</reference>
<dbReference type="Pfam" id="PF07735">
    <property type="entry name" value="FBA_2"/>
    <property type="match status" value="1"/>
</dbReference>
<evidence type="ECO:0000313" key="2">
    <source>
        <dbReference type="Proteomes" id="UP000095282"/>
    </source>
</evidence>
<feature type="domain" description="Sdz-33 F-box" evidence="1">
    <location>
        <begin position="4"/>
        <end position="33"/>
    </location>
</feature>
<proteinExistence type="predicted"/>
<evidence type="ECO:0000259" key="1">
    <source>
        <dbReference type="Pfam" id="PF07735"/>
    </source>
</evidence>
<evidence type="ECO:0000313" key="3">
    <source>
        <dbReference type="WBParaSite" id="Csp11.Scaffold594.g5223.t1"/>
    </source>
</evidence>
<name>A0A1I7TER8_9PELO</name>
<keyword evidence="2" id="KW-1185">Reference proteome</keyword>
<dbReference type="InterPro" id="IPR012885">
    <property type="entry name" value="F-box_Sdz-33"/>
</dbReference>
<accession>A0A1I7TER8</accession>
<dbReference type="AlphaFoldDB" id="A0A1I7TER8"/>
<dbReference type="PANTHER" id="PTHR21503">
    <property type="entry name" value="F-BOX-CONTAINING HYPOTHETICAL PROTEIN C.ELEGANS"/>
    <property type="match status" value="1"/>
</dbReference>
<dbReference type="Proteomes" id="UP000095282">
    <property type="component" value="Unplaced"/>
</dbReference>
<dbReference type="WBParaSite" id="Csp11.Scaffold594.g5223.t1">
    <property type="protein sequence ID" value="Csp11.Scaffold594.g5223.t1"/>
    <property type="gene ID" value="Csp11.Scaffold594.g5223"/>
</dbReference>